<dbReference type="PANTHER" id="PTHR31639">
    <property type="entry name" value="F-BOX PROTEIN-LIKE"/>
    <property type="match status" value="1"/>
</dbReference>
<keyword evidence="3" id="KW-1185">Reference proteome</keyword>
<dbReference type="EMBL" id="JAIVGD010000003">
    <property type="protein sequence ID" value="KAH0775512.1"/>
    <property type="molecule type" value="Genomic_DNA"/>
</dbReference>
<evidence type="ECO:0000259" key="1">
    <source>
        <dbReference type="PROSITE" id="PS50181"/>
    </source>
</evidence>
<evidence type="ECO:0000313" key="3">
    <source>
        <dbReference type="Proteomes" id="UP000826656"/>
    </source>
</evidence>
<feature type="domain" description="F-box" evidence="1">
    <location>
        <begin position="35"/>
        <end position="88"/>
    </location>
</feature>
<name>A0ABQ7W469_SOLTU</name>
<organism evidence="2 3">
    <name type="scientific">Solanum tuberosum</name>
    <name type="common">Potato</name>
    <dbReference type="NCBI Taxonomy" id="4113"/>
    <lineage>
        <taxon>Eukaryota</taxon>
        <taxon>Viridiplantae</taxon>
        <taxon>Streptophyta</taxon>
        <taxon>Embryophyta</taxon>
        <taxon>Tracheophyta</taxon>
        <taxon>Spermatophyta</taxon>
        <taxon>Magnoliopsida</taxon>
        <taxon>eudicotyledons</taxon>
        <taxon>Gunneridae</taxon>
        <taxon>Pentapetalae</taxon>
        <taxon>asterids</taxon>
        <taxon>lamiids</taxon>
        <taxon>Solanales</taxon>
        <taxon>Solanaceae</taxon>
        <taxon>Solanoideae</taxon>
        <taxon>Solaneae</taxon>
        <taxon>Solanum</taxon>
    </lineage>
</organism>
<dbReference type="InterPro" id="IPR001810">
    <property type="entry name" value="F-box_dom"/>
</dbReference>
<sequence length="438" mass="50154">MVFISPSLTDRLHPWVRKRIKQTLGKNYYWCCTMPPEITDLPENVINAILMPLPLRDAVRTSILSKKWRYKWSKLPQLTLDDELWKTTDNLLSPSIRFTTIMYNILTLHQGPITHFTLSMSKLKKYPKICSLLHFLSRKGIQHLVLQFSEWNRLKLPSSFFTCLQLSHLTLQNCQICPPPAFEGFNMLISLELCHVSVSSRSLESLISSSPLLEKLVLKFFDSMNHFQIRAPKLRSFDFLGCIKYISLKNSPHLAKLSLFYGESFEESEKCDLDNFFQPLLSLEHLHLEYGSFQFLTASVPRRLSSALNNLKRLNVSLDELTDLSCALCLIRSSPCLQHLEVQVSIESDNKVNEVSASFSDVTLNYLKMVKVVGIIGTKIDMALIKLLLAKSPMLVKMLVEPDLQLVDEEKGVKILAELTTFQRASGKAKVECQLERK</sequence>
<comment type="caution">
    <text evidence="2">The sequence shown here is derived from an EMBL/GenBank/DDBJ whole genome shotgun (WGS) entry which is preliminary data.</text>
</comment>
<protein>
    <recommendedName>
        <fullName evidence="1">F-box domain-containing protein</fullName>
    </recommendedName>
</protein>
<dbReference type="SUPFAM" id="SSF81383">
    <property type="entry name" value="F-box domain"/>
    <property type="match status" value="1"/>
</dbReference>
<reference evidence="2 3" key="1">
    <citation type="journal article" date="2021" name="bioRxiv">
        <title>Chromosome-scale and haplotype-resolved genome assembly of a tetraploid potato cultivar.</title>
        <authorList>
            <person name="Sun H."/>
            <person name="Jiao W.-B."/>
            <person name="Krause K."/>
            <person name="Campoy J.A."/>
            <person name="Goel M."/>
            <person name="Folz-Donahue K."/>
            <person name="Kukat C."/>
            <person name="Huettel B."/>
            <person name="Schneeberger K."/>
        </authorList>
    </citation>
    <scope>NUCLEOTIDE SEQUENCE [LARGE SCALE GENOMIC DNA]</scope>
    <source>
        <strain evidence="2">SolTubOtavaFocal</strain>
        <tissue evidence="2">Leaves</tissue>
    </source>
</reference>
<dbReference type="Pfam" id="PF00646">
    <property type="entry name" value="F-box"/>
    <property type="match status" value="1"/>
</dbReference>
<dbReference type="InterPro" id="IPR032675">
    <property type="entry name" value="LRR_dom_sf"/>
</dbReference>
<dbReference type="Pfam" id="PF24758">
    <property type="entry name" value="LRR_At5g56370"/>
    <property type="match status" value="1"/>
</dbReference>
<dbReference type="Proteomes" id="UP000826656">
    <property type="component" value="Unassembled WGS sequence"/>
</dbReference>
<dbReference type="PROSITE" id="PS50181">
    <property type="entry name" value="FBOX"/>
    <property type="match status" value="1"/>
</dbReference>
<gene>
    <name evidence="2" type="ORF">KY290_006923</name>
</gene>
<evidence type="ECO:0000313" key="2">
    <source>
        <dbReference type="EMBL" id="KAH0775512.1"/>
    </source>
</evidence>
<dbReference type="PANTHER" id="PTHR31639:SF189">
    <property type="entry name" value="F-BOX DOMAIN-CONTAINING PROTEIN"/>
    <property type="match status" value="1"/>
</dbReference>
<proteinExistence type="predicted"/>
<accession>A0ABQ7W469</accession>
<dbReference type="InterPro" id="IPR036047">
    <property type="entry name" value="F-box-like_dom_sf"/>
</dbReference>
<dbReference type="InterPro" id="IPR055411">
    <property type="entry name" value="LRR_FXL15/At3g58940/PEG3-like"/>
</dbReference>
<dbReference type="Gene3D" id="3.80.10.10">
    <property type="entry name" value="Ribonuclease Inhibitor"/>
    <property type="match status" value="1"/>
</dbReference>
<dbReference type="SUPFAM" id="SSF52047">
    <property type="entry name" value="RNI-like"/>
    <property type="match status" value="1"/>
</dbReference>